<dbReference type="AlphaFoldDB" id="A0A7L7KZV7"/>
<dbReference type="InterPro" id="IPR025506">
    <property type="entry name" value="Abi_alpha"/>
</dbReference>
<dbReference type="Gene3D" id="3.30.110.190">
    <property type="match status" value="1"/>
</dbReference>
<dbReference type="Pfam" id="PF14337">
    <property type="entry name" value="Abi_alpha"/>
    <property type="match status" value="1"/>
</dbReference>
<dbReference type="KEGG" id="cpab:G6534_11705"/>
<keyword evidence="2" id="KW-1185">Reference proteome</keyword>
<reference evidence="1 2" key="1">
    <citation type="submission" date="2020-02" db="EMBL/GenBank/DDBJ databases">
        <title>Complete Genome Sequence of Lactobacillus sp. NFFJ11 Isolated from animal feed.</title>
        <authorList>
            <person name="Jung J.Y."/>
        </authorList>
    </citation>
    <scope>NUCLEOTIDE SEQUENCE [LARGE SCALE GENOMIC DNA]</scope>
    <source>
        <strain evidence="1 2">NFFJ11</strain>
    </source>
</reference>
<accession>A0A7L7KZV7</accession>
<gene>
    <name evidence="1" type="ORF">G6534_11705</name>
</gene>
<dbReference type="Proteomes" id="UP000514410">
    <property type="component" value="Chromosome"/>
</dbReference>
<protein>
    <submittedName>
        <fullName evidence="1">DUF4393 domain-containing protein</fullName>
    </submittedName>
</protein>
<proteinExistence type="predicted"/>
<name>A0A7L7KZV7_9LACO</name>
<organism evidence="1 2">
    <name type="scientific">Companilactobacillus pabuli</name>
    <dbReference type="NCBI Taxonomy" id="2714036"/>
    <lineage>
        <taxon>Bacteria</taxon>
        <taxon>Bacillati</taxon>
        <taxon>Bacillota</taxon>
        <taxon>Bacilli</taxon>
        <taxon>Lactobacillales</taxon>
        <taxon>Lactobacillaceae</taxon>
        <taxon>Companilactobacillus</taxon>
    </lineage>
</organism>
<evidence type="ECO:0000313" key="1">
    <source>
        <dbReference type="EMBL" id="QMT85250.1"/>
    </source>
</evidence>
<sequence>MIDFNSLLPTVGSFIGGAVSAGAVSGPIKSLNDWWYYHFGKNTELRRTEAQLLNESKIEAYKEDIFDEVKKIPAENIKQPQLDIIGPALEASKYYIDAPALRKMFSKLVASSMDSSKEQITRSVFVDFVKQMSPFDAKLLAIFSNEVGPNIPIATIQQKFNDNEGILTFKSDVLTMNLLDNLNDRKMASSSIINLSRMGLVDTSYSEWLIKFDYDELFSKTPEYFQCGQQIESAKSEYQERLNTEVTISSEYMNTLKKKADSTVTIGKGRLMITTLGKEFTEICI</sequence>
<dbReference type="EMBL" id="CP049366">
    <property type="protein sequence ID" value="QMT85250.1"/>
    <property type="molecule type" value="Genomic_DNA"/>
</dbReference>
<evidence type="ECO:0000313" key="2">
    <source>
        <dbReference type="Proteomes" id="UP000514410"/>
    </source>
</evidence>
<dbReference type="RefSeq" id="WP_059074938.1">
    <property type="nucleotide sequence ID" value="NZ_CP049366.1"/>
</dbReference>